<dbReference type="PANTHER" id="PTHR30093">
    <property type="entry name" value="GENERAL SECRETION PATHWAY PROTEIN G"/>
    <property type="match status" value="1"/>
</dbReference>
<evidence type="ECO:0000256" key="1">
    <source>
        <dbReference type="ARBA" id="ARBA00004167"/>
    </source>
</evidence>
<dbReference type="Proteomes" id="UP000034706">
    <property type="component" value="Unassembled WGS sequence"/>
</dbReference>
<dbReference type="PROSITE" id="PS00409">
    <property type="entry name" value="PROKAR_NTER_METHYL"/>
    <property type="match status" value="1"/>
</dbReference>
<keyword evidence="2" id="KW-0488">Methylation</keyword>
<dbReference type="PANTHER" id="PTHR30093:SF44">
    <property type="entry name" value="TYPE II SECRETION SYSTEM CORE PROTEIN G"/>
    <property type="match status" value="1"/>
</dbReference>
<dbReference type="NCBIfam" id="TIGR02532">
    <property type="entry name" value="IV_pilin_GFxxxE"/>
    <property type="match status" value="1"/>
</dbReference>
<accession>A0A0G0PTY6</accession>
<evidence type="ECO:0000256" key="2">
    <source>
        <dbReference type="ARBA" id="ARBA00022481"/>
    </source>
</evidence>
<proteinExistence type="predicted"/>
<dbReference type="InterPro" id="IPR012902">
    <property type="entry name" value="N_methyl_site"/>
</dbReference>
<name>A0A0G0PTY6_9BACT</name>
<dbReference type="SUPFAM" id="SSF54523">
    <property type="entry name" value="Pili subunits"/>
    <property type="match status" value="1"/>
</dbReference>
<keyword evidence="5 6" id="KW-0472">Membrane</keyword>
<comment type="caution">
    <text evidence="7">The sequence shown here is derived from an EMBL/GenBank/DDBJ whole genome shotgun (WGS) entry which is preliminary data.</text>
</comment>
<gene>
    <name evidence="7" type="ORF">UT16_C0005G0011</name>
</gene>
<evidence type="ECO:0000256" key="4">
    <source>
        <dbReference type="ARBA" id="ARBA00022989"/>
    </source>
</evidence>
<evidence type="ECO:0000256" key="5">
    <source>
        <dbReference type="ARBA" id="ARBA00023136"/>
    </source>
</evidence>
<keyword evidence="4 6" id="KW-1133">Transmembrane helix</keyword>
<evidence type="ECO:0000313" key="8">
    <source>
        <dbReference type="Proteomes" id="UP000034706"/>
    </source>
</evidence>
<evidence type="ECO:0000256" key="3">
    <source>
        <dbReference type="ARBA" id="ARBA00022692"/>
    </source>
</evidence>
<dbReference type="InterPro" id="IPR045584">
    <property type="entry name" value="Pilin-like"/>
</dbReference>
<dbReference type="AlphaFoldDB" id="A0A0G0PTY6"/>
<dbReference type="GO" id="GO:0016020">
    <property type="term" value="C:membrane"/>
    <property type="evidence" value="ECO:0007669"/>
    <property type="project" value="UniProtKB-SubCell"/>
</dbReference>
<feature type="transmembrane region" description="Helical" evidence="6">
    <location>
        <begin position="12"/>
        <end position="34"/>
    </location>
</feature>
<dbReference type="EMBL" id="LBVT01000005">
    <property type="protein sequence ID" value="KKQ92811.1"/>
    <property type="molecule type" value="Genomic_DNA"/>
</dbReference>
<dbReference type="Gene3D" id="3.30.700.10">
    <property type="entry name" value="Glycoprotein, Type 4 Pilin"/>
    <property type="match status" value="1"/>
</dbReference>
<keyword evidence="3 6" id="KW-0812">Transmembrane</keyword>
<evidence type="ECO:0000256" key="6">
    <source>
        <dbReference type="SAM" id="Phobius"/>
    </source>
</evidence>
<evidence type="ECO:0000313" key="7">
    <source>
        <dbReference type="EMBL" id="KKQ92811.1"/>
    </source>
</evidence>
<protein>
    <submittedName>
        <fullName evidence="7">Type II secretion system protein G</fullName>
    </submittedName>
</protein>
<comment type="subcellular location">
    <subcellularLocation>
        <location evidence="1">Membrane</location>
        <topology evidence="1">Single-pass membrane protein</topology>
    </subcellularLocation>
</comment>
<organism evidence="7 8">
    <name type="scientific">Candidatus Azambacteria bacterium GW2011_GWA2_39_10</name>
    <dbReference type="NCBI Taxonomy" id="1618611"/>
    <lineage>
        <taxon>Bacteria</taxon>
        <taxon>Candidatus Azamiibacteriota</taxon>
    </lineage>
</organism>
<reference evidence="7 8" key="1">
    <citation type="journal article" date="2015" name="Nature">
        <title>rRNA introns, odd ribosomes, and small enigmatic genomes across a large radiation of phyla.</title>
        <authorList>
            <person name="Brown C.T."/>
            <person name="Hug L.A."/>
            <person name="Thomas B.C."/>
            <person name="Sharon I."/>
            <person name="Castelle C.J."/>
            <person name="Singh A."/>
            <person name="Wilkins M.J."/>
            <person name="Williams K.H."/>
            <person name="Banfield J.F."/>
        </authorList>
    </citation>
    <scope>NUCLEOTIDE SEQUENCE [LARGE SCALE GENOMIC DNA]</scope>
</reference>
<dbReference type="Pfam" id="PF07963">
    <property type="entry name" value="N_methyl"/>
    <property type="match status" value="1"/>
</dbReference>
<sequence>MNIFKTRQKGFTLVELLVAVGIIGLLAAIITINIQSVRQKSRCAKRRADIVSVQVPLEAYYDAQIPKAYPNTSGEWWGINVPYGSHGVTGSDGWIPNLAPTYIKRLPSDPNDDGNTRTYLYKSDASNYKVLSYYPNTDGCTLGDSKDTLYDPLRPTYAWMVCSGEPACSTW</sequence>